<evidence type="ECO:0000313" key="1">
    <source>
        <dbReference type="EMBL" id="KAJ8126133.1"/>
    </source>
</evidence>
<organism evidence="1 2">
    <name type="scientific">Lasiodiplodia mahajangana</name>
    <dbReference type="NCBI Taxonomy" id="1108764"/>
    <lineage>
        <taxon>Eukaryota</taxon>
        <taxon>Fungi</taxon>
        <taxon>Dikarya</taxon>
        <taxon>Ascomycota</taxon>
        <taxon>Pezizomycotina</taxon>
        <taxon>Dothideomycetes</taxon>
        <taxon>Dothideomycetes incertae sedis</taxon>
        <taxon>Botryosphaeriales</taxon>
        <taxon>Botryosphaeriaceae</taxon>
        <taxon>Lasiodiplodia</taxon>
    </lineage>
</organism>
<keyword evidence="2" id="KW-1185">Reference proteome</keyword>
<comment type="caution">
    <text evidence="1">The sequence shown here is derived from an EMBL/GenBank/DDBJ whole genome shotgun (WGS) entry which is preliminary data.</text>
</comment>
<accession>A0ACC2JFX8</accession>
<proteinExistence type="predicted"/>
<reference evidence="1" key="1">
    <citation type="submission" date="2022-12" db="EMBL/GenBank/DDBJ databases">
        <title>Genome Sequence of Lasiodiplodia mahajangana.</title>
        <authorList>
            <person name="Buettner E."/>
        </authorList>
    </citation>
    <scope>NUCLEOTIDE SEQUENCE</scope>
    <source>
        <strain evidence="1">VT137</strain>
    </source>
</reference>
<gene>
    <name evidence="1" type="ORF">O1611_g7504</name>
</gene>
<name>A0ACC2JFX8_9PEZI</name>
<protein>
    <submittedName>
        <fullName evidence="1">Uncharacterized protein</fullName>
    </submittedName>
</protein>
<sequence length="1405" mass="154779">MMAPNYKLYSGFTVRDALEAAGAPKYTSQFATGEPPVTFFTQAPKDSAAVFSTHGQRPFRQVANPTYEREGYFWWAAEIQRVCDELRRNLPEVCKKIEAPQSYWDLYKYFDAYDIYYRGAQNLWNVINTFVFENEYAQGLVEKEKKLQTEQYTPLFEFLAAELLKKPEVQTKLLSWDKEKQQDILDVLTMDELQNFEGYEEYPKHFQEAIRMIFSRHYADLQKGLSFAHCLSSAESGISKVDVPEKLTALRLYLQHTANEDPFMNKFDIPNKIINGIVIVDGTSKTAARRARMKEILATNSHNPQRAAQDHCATGLPHGNAVPIPHVSCYPESGNANHTNGHRPTPKRCSSAPSIGGEPGIILSPPVNDEARVYPGKSHEGDEKLTGCQKPVTQNAMQVAMHAVGGEPQHLSMENQLPPPIRYDDGPRRATDHQFSPDQQPILSHPSNSLPGPMSPDRPSGIQGHGMPQGPFANQIPTHTLPQQHGQAPPQTMQQAHQPYLVRMPPNGGGYFANAIPPYSNTGPRQPYNAPPAHSHRSESFGQQKRNSVSRNFSSGQWQRIGSDDIHGPKVVFRKGSDAAGRRTSATSINSRDRRFSNTSHSQQFSNQMGPRQADQVRTTTRSNSRTSANMGYSLSEYGCVNAGKLRNLFTKFDPCPCTSCRDRDRTIFVSRLRSNVGRDEETLDLLGQHFSKYGEVDRVTRLHGNMTAAHVTFVSPQTAVAAVHAASFVKIDGLGDTPLSVNFRTGSQFFTPRGGYNSVSSSNNHRDFTRNVPRERGLPMSPPPSSGLNQPDAYSTPFRQHYNSPEGPVISPTRMDSPGRSPVISPNAAIYNAINVLGRGATQTGFRMKEFNEGPDSRMAGSVTMPYHQASLTNCAFARSPVGHQPWYSSRIGEVPPHKTNRDLVRDITELTHEIMISGHASHHNTPSPAEQAAAPHSNTQGSPVGPLETGGSAKLEEGAVLDYSTVRVRPDKARYNRIPARWRGDTSPHTTDEVPSQPFEAASNRQSIQLILSPPKDSQQIEAAERHPEDVTARTQQSNGEETSPAEEHESRIRGTSVNSKRKAGETDDEDKAPGQPLHKKFAKTNQADEPVQQRQSSQPGQKQQNDRAGEASHTKPKKKKNKKPKNQVPPQVALDATAPAPYEAQTFEPAIAASQLPPYPQQVGNGLASQPTPTPLREPIYVHMLTAHAGPVNSRSNGPEPFPAYRDLMSGPQLPLKSHKSRISGLEHTRSFSSDASTIIQDFNQRGRALNPGADNFVPSPRSMSPGPNGMGRGNGNGKGKWKPKKGKGMRNDQKSASQGPVNRRLEFERPNGVKGGTFNKAKTPAHERQSSNGVKGDKGSHQRNGTGKADEQLAVKPIEAAPTSKAKPKNDKNDSNEEGLILFTSVFLLLGAENEKKTTDG</sequence>
<dbReference type="Proteomes" id="UP001153332">
    <property type="component" value="Unassembled WGS sequence"/>
</dbReference>
<dbReference type="EMBL" id="JAPUUL010002007">
    <property type="protein sequence ID" value="KAJ8126133.1"/>
    <property type="molecule type" value="Genomic_DNA"/>
</dbReference>
<evidence type="ECO:0000313" key="2">
    <source>
        <dbReference type="Proteomes" id="UP001153332"/>
    </source>
</evidence>